<dbReference type="InterPro" id="IPR050194">
    <property type="entry name" value="Glycosyltransferase_grp1"/>
</dbReference>
<evidence type="ECO:0000313" key="6">
    <source>
        <dbReference type="Proteomes" id="UP001500683"/>
    </source>
</evidence>
<reference evidence="6" key="1">
    <citation type="journal article" date="2019" name="Int. J. Syst. Evol. Microbiol.">
        <title>The Global Catalogue of Microorganisms (GCM) 10K type strain sequencing project: providing services to taxonomists for standard genome sequencing and annotation.</title>
        <authorList>
            <consortium name="The Broad Institute Genomics Platform"/>
            <consortium name="The Broad Institute Genome Sequencing Center for Infectious Disease"/>
            <person name="Wu L."/>
            <person name="Ma J."/>
        </authorList>
    </citation>
    <scope>NUCLEOTIDE SEQUENCE [LARGE SCALE GENOMIC DNA]</scope>
    <source>
        <strain evidence="6">JCM 16702</strain>
    </source>
</reference>
<keyword evidence="2" id="KW-0808">Transferase</keyword>
<name>A0ABP7WPH4_9ACTN</name>
<organism evidence="5 6">
    <name type="scientific">Actinomadura miaoliensis</name>
    <dbReference type="NCBI Taxonomy" id="430685"/>
    <lineage>
        <taxon>Bacteria</taxon>
        <taxon>Bacillati</taxon>
        <taxon>Actinomycetota</taxon>
        <taxon>Actinomycetes</taxon>
        <taxon>Streptosporangiales</taxon>
        <taxon>Thermomonosporaceae</taxon>
        <taxon>Actinomadura</taxon>
    </lineage>
</organism>
<evidence type="ECO:0000313" key="5">
    <source>
        <dbReference type="EMBL" id="GAA4093275.1"/>
    </source>
</evidence>
<dbReference type="Proteomes" id="UP001500683">
    <property type="component" value="Unassembled WGS sequence"/>
</dbReference>
<evidence type="ECO:0000256" key="1">
    <source>
        <dbReference type="ARBA" id="ARBA00022676"/>
    </source>
</evidence>
<dbReference type="SUPFAM" id="SSF53756">
    <property type="entry name" value="UDP-Glycosyltransferase/glycogen phosphorylase"/>
    <property type="match status" value="1"/>
</dbReference>
<dbReference type="InterPro" id="IPR028098">
    <property type="entry name" value="Glyco_trans_4-like_N"/>
</dbReference>
<evidence type="ECO:0008006" key="7">
    <source>
        <dbReference type="Google" id="ProtNLM"/>
    </source>
</evidence>
<keyword evidence="6" id="KW-1185">Reference proteome</keyword>
<feature type="domain" description="Glycosyl transferase family 1" evidence="3">
    <location>
        <begin position="209"/>
        <end position="359"/>
    </location>
</feature>
<dbReference type="PANTHER" id="PTHR45947:SF3">
    <property type="entry name" value="SULFOQUINOVOSYL TRANSFERASE SQD2"/>
    <property type="match status" value="1"/>
</dbReference>
<dbReference type="PANTHER" id="PTHR45947">
    <property type="entry name" value="SULFOQUINOVOSYL TRANSFERASE SQD2"/>
    <property type="match status" value="1"/>
</dbReference>
<dbReference type="Pfam" id="PF00534">
    <property type="entry name" value="Glycos_transf_1"/>
    <property type="match status" value="1"/>
</dbReference>
<dbReference type="CDD" id="cd03801">
    <property type="entry name" value="GT4_PimA-like"/>
    <property type="match status" value="1"/>
</dbReference>
<evidence type="ECO:0000259" key="4">
    <source>
        <dbReference type="Pfam" id="PF13439"/>
    </source>
</evidence>
<dbReference type="RefSeq" id="WP_344955083.1">
    <property type="nucleotide sequence ID" value="NZ_BAAAZG010000048.1"/>
</dbReference>
<feature type="domain" description="Glycosyltransferase subfamily 4-like N-terminal" evidence="4">
    <location>
        <begin position="28"/>
        <end position="190"/>
    </location>
</feature>
<dbReference type="InterPro" id="IPR001296">
    <property type="entry name" value="Glyco_trans_1"/>
</dbReference>
<comment type="caution">
    <text evidence="5">The sequence shown here is derived from an EMBL/GenBank/DDBJ whole genome shotgun (WGS) entry which is preliminary data.</text>
</comment>
<sequence length="395" mass="42813">MRVLRLCSVFEAPVTALSGRGVRFDPAGGMQNHTAQLSRVLDELGVRQTVVTSRPPTAPATAPFGRHGTVVRFGVPVPRCRQFFWLPAWWQAATLTRGVDLVHAHLGEDLAIVPLAMHAAALADAPLVLTIHCSLRRTLRVGGPRSLVLKTAGGLLERYGSARADAVIVLTHRLRRDMPSAHVHVIPSGIGREFTTGPRRPVLPAHIPRPRVAYVGRLHPQKDVETLLRAFASLGTAHPAHLVIVGDGPERARLRRSAQRLGIAGRTHFTGFVPHEDVPSVLDDVDLLAYPSRYEELGTVLLEAMHCRVPVVASHVGGVPELVRHRRTGLLVPPHAPAALAAALRELLDDPVLSRELAGAAHELVRGYTWEHLGARVLDVYRSVLLPAPAGHVLA</sequence>
<dbReference type="EMBL" id="BAAAZG010000048">
    <property type="protein sequence ID" value="GAA4093275.1"/>
    <property type="molecule type" value="Genomic_DNA"/>
</dbReference>
<accession>A0ABP7WPH4</accession>
<gene>
    <name evidence="5" type="ORF">GCM10022214_64050</name>
</gene>
<dbReference type="Gene3D" id="3.40.50.2000">
    <property type="entry name" value="Glycogen Phosphorylase B"/>
    <property type="match status" value="2"/>
</dbReference>
<proteinExistence type="predicted"/>
<protein>
    <recommendedName>
        <fullName evidence="7">Glycosyltransferase family 4 protein</fullName>
    </recommendedName>
</protein>
<dbReference type="Pfam" id="PF13439">
    <property type="entry name" value="Glyco_transf_4"/>
    <property type="match status" value="1"/>
</dbReference>
<evidence type="ECO:0000259" key="3">
    <source>
        <dbReference type="Pfam" id="PF00534"/>
    </source>
</evidence>
<keyword evidence="1" id="KW-0328">Glycosyltransferase</keyword>
<evidence type="ECO:0000256" key="2">
    <source>
        <dbReference type="ARBA" id="ARBA00022679"/>
    </source>
</evidence>